<evidence type="ECO:0000256" key="1">
    <source>
        <dbReference type="SAM" id="Phobius"/>
    </source>
</evidence>
<dbReference type="AlphaFoldDB" id="A0A2Z2HVM7"/>
<dbReference type="EMBL" id="CP021324">
    <property type="protein sequence ID" value="ARS64850.1"/>
    <property type="molecule type" value="Genomic_DNA"/>
</dbReference>
<proteinExistence type="predicted"/>
<feature type="transmembrane region" description="Helical" evidence="1">
    <location>
        <begin position="77"/>
        <end position="96"/>
    </location>
</feature>
<reference evidence="2 3" key="1">
    <citation type="journal article" date="2017" name="Environ. Microbiol.">
        <title>Genome and epigenome of a novel marine Thaumarchaeota strain suggest viral infection, phosphorothioation DNA modification and multiple restriction systems.</title>
        <authorList>
            <person name="Ahlgren N.A."/>
            <person name="Chen Y."/>
            <person name="Needham D.M."/>
            <person name="Parada A.E."/>
            <person name="Sachdeva R."/>
            <person name="Trinh V."/>
            <person name="Chen T."/>
            <person name="Fuhrman J.A."/>
        </authorList>
    </citation>
    <scope>NUCLEOTIDE SEQUENCE [LARGE SCALE GENOMIC DNA]</scope>
    <source>
        <strain evidence="2 3">SPOT01</strain>
    </source>
</reference>
<sequence length="150" mass="17569">MIQNYDSSCVYEIYEIQNTGKKYKIGEIENNVFYDLNKKGKRLEQGYHFRNDQSFWSQFKNISIKKISRPLGGYEPVVWGVYWTLSILVTIFFVVADGDIEDQIFWIVTSAIHLGITIKFRYNTIVVYWMAAICIVILIILWSSGGKKKF</sequence>
<dbReference type="GeneID" id="32901686"/>
<protein>
    <submittedName>
        <fullName evidence="2">Uncharacterized protein</fullName>
    </submittedName>
</protein>
<dbReference type="RefSeq" id="WP_086907897.1">
    <property type="nucleotide sequence ID" value="NZ_CP021324.1"/>
</dbReference>
<evidence type="ECO:0000313" key="2">
    <source>
        <dbReference type="EMBL" id="ARS64850.1"/>
    </source>
</evidence>
<evidence type="ECO:0000313" key="3">
    <source>
        <dbReference type="Proteomes" id="UP000249949"/>
    </source>
</evidence>
<organism evidence="2 3">
    <name type="scientific">Candidatus Nitrosomarinus catalinensis</name>
    <dbReference type="NCBI Taxonomy" id="1898749"/>
    <lineage>
        <taxon>Archaea</taxon>
        <taxon>Nitrososphaerota</taxon>
        <taxon>Nitrososphaeria</taxon>
        <taxon>Nitrosopumilales</taxon>
        <taxon>Nitrosopumilaceae</taxon>
        <taxon>Candidatus Nitrosomarinus</taxon>
    </lineage>
</organism>
<keyword evidence="1" id="KW-0812">Transmembrane</keyword>
<keyword evidence="1" id="KW-0472">Membrane</keyword>
<keyword evidence="3" id="KW-1185">Reference proteome</keyword>
<name>A0A2Z2HVM7_9ARCH</name>
<gene>
    <name evidence="2" type="ORF">NMSP_1235</name>
</gene>
<dbReference type="Proteomes" id="UP000249949">
    <property type="component" value="Chromosome"/>
</dbReference>
<accession>A0A2Z2HVM7</accession>
<dbReference type="KEGG" id="nct:NMSP_1235"/>
<feature type="transmembrane region" description="Helical" evidence="1">
    <location>
        <begin position="126"/>
        <end position="144"/>
    </location>
</feature>
<keyword evidence="1" id="KW-1133">Transmembrane helix</keyword>